<name>A0ABP2EYD3_AJEDR</name>
<dbReference type="Gene3D" id="3.30.40.10">
    <property type="entry name" value="Zinc/RING finger domain, C3HC4 (zinc finger)"/>
    <property type="match status" value="1"/>
</dbReference>
<keyword evidence="1" id="KW-0479">Metal-binding</keyword>
<dbReference type="InterPro" id="IPR017907">
    <property type="entry name" value="Znf_RING_CS"/>
</dbReference>
<dbReference type="GeneID" id="69026516"/>
<dbReference type="InterPro" id="IPR013083">
    <property type="entry name" value="Znf_RING/FYVE/PHD"/>
</dbReference>
<evidence type="ECO:0000256" key="1">
    <source>
        <dbReference type="ARBA" id="ARBA00022723"/>
    </source>
</evidence>
<evidence type="ECO:0000256" key="3">
    <source>
        <dbReference type="ARBA" id="ARBA00022833"/>
    </source>
</evidence>
<keyword evidence="2" id="KW-0863">Zinc-finger</keyword>
<keyword evidence="5" id="KW-1185">Reference proteome</keyword>
<dbReference type="RefSeq" id="XP_045276197.1">
    <property type="nucleotide sequence ID" value="XM_045420007.1"/>
</dbReference>
<evidence type="ECO:0008006" key="6">
    <source>
        <dbReference type="Google" id="ProtNLM"/>
    </source>
</evidence>
<keyword evidence="3" id="KW-0862">Zinc</keyword>
<evidence type="ECO:0000256" key="2">
    <source>
        <dbReference type="ARBA" id="ARBA00022771"/>
    </source>
</evidence>
<organism evidence="4 5">
    <name type="scientific">Ajellomyces dermatitidis (strain ER-3 / ATCC MYA-2586)</name>
    <name type="common">Blastomyces dermatitidis</name>
    <dbReference type="NCBI Taxonomy" id="559297"/>
    <lineage>
        <taxon>Eukaryota</taxon>
        <taxon>Fungi</taxon>
        <taxon>Dikarya</taxon>
        <taxon>Ascomycota</taxon>
        <taxon>Pezizomycotina</taxon>
        <taxon>Eurotiomycetes</taxon>
        <taxon>Eurotiomycetidae</taxon>
        <taxon>Onygenales</taxon>
        <taxon>Ajellomycetaceae</taxon>
        <taxon>Blastomyces</taxon>
    </lineage>
</organism>
<evidence type="ECO:0000313" key="5">
    <source>
        <dbReference type="Proteomes" id="UP000002039"/>
    </source>
</evidence>
<dbReference type="PROSITE" id="PS00518">
    <property type="entry name" value="ZF_RING_1"/>
    <property type="match status" value="1"/>
</dbReference>
<dbReference type="SUPFAM" id="SSF57850">
    <property type="entry name" value="RING/U-box"/>
    <property type="match status" value="1"/>
</dbReference>
<accession>A0ABP2EYD3</accession>
<evidence type="ECO:0000313" key="4">
    <source>
        <dbReference type="EMBL" id="EEQ89231.1"/>
    </source>
</evidence>
<dbReference type="EMBL" id="EQ999976">
    <property type="protein sequence ID" value="EEQ89231.1"/>
    <property type="molecule type" value="Genomic_DNA"/>
</dbReference>
<protein>
    <recommendedName>
        <fullName evidence="6">RING-type domain-containing protein</fullName>
    </recommendedName>
</protein>
<proteinExistence type="predicted"/>
<dbReference type="Proteomes" id="UP000002039">
    <property type="component" value="Unassembled WGS sequence"/>
</dbReference>
<sequence>MAHRTQLVEMYGDLSNVDPQLVATLEKTHAEDPDYRELVIPELTTTDPAEGIYIICHCAWSLHLQFGPCGHVFCAECLWTVLYSGNHDNPPCVLCRSTNCDFRYKPGLQTISTDQSDFDRGRICLIIFFMKLQLLHGAWFNWNIKSDKYKVFDVDGNSDMENIQKIDIVTLTQLQGEEDYWAARPRIPCDGALF</sequence>
<gene>
    <name evidence="4" type="ORF">BDCG_04351</name>
</gene>
<reference evidence="5" key="1">
    <citation type="journal article" date="2015" name="PLoS Genet.">
        <title>The dynamic genome and transcriptome of the human fungal pathogen Blastomyces and close relative Emmonsia.</title>
        <authorList>
            <person name="Munoz J.F."/>
            <person name="Gauthier G.M."/>
            <person name="Desjardins C.A."/>
            <person name="Gallo J.E."/>
            <person name="Holder J."/>
            <person name="Sullivan T.D."/>
            <person name="Marty A.J."/>
            <person name="Carmen J.C."/>
            <person name="Chen Z."/>
            <person name="Ding L."/>
            <person name="Gujja S."/>
            <person name="Magrini V."/>
            <person name="Misas E."/>
            <person name="Mitreva M."/>
            <person name="Priest M."/>
            <person name="Saif S."/>
            <person name="Whiston E.A."/>
            <person name="Young S."/>
            <person name="Zeng Q."/>
            <person name="Goldman W.E."/>
            <person name="Mardis E.R."/>
            <person name="Taylor J.W."/>
            <person name="McEwen J.G."/>
            <person name="Clay O.K."/>
            <person name="Klein B.S."/>
            <person name="Cuomo C.A."/>
        </authorList>
    </citation>
    <scope>NUCLEOTIDE SEQUENCE [LARGE SCALE GENOMIC DNA]</scope>
    <source>
        <strain evidence="5">ER-3 / ATCC MYA-2586</strain>
    </source>
</reference>